<dbReference type="AlphaFoldDB" id="A0AAV2Z269"/>
<gene>
    <name evidence="2" type="ORF">N0F65_004677</name>
</gene>
<reference evidence="2" key="2">
    <citation type="journal article" date="2023" name="Microbiol Resour">
        <title>Decontamination and Annotation of the Draft Genome Sequence of the Oomycete Lagenidium giganteum ARSEF 373.</title>
        <authorList>
            <person name="Morgan W.R."/>
            <person name="Tartar A."/>
        </authorList>
    </citation>
    <scope>NUCLEOTIDE SEQUENCE</scope>
    <source>
        <strain evidence="2">ARSEF 373</strain>
    </source>
</reference>
<evidence type="ECO:0000313" key="3">
    <source>
        <dbReference type="Proteomes" id="UP001146120"/>
    </source>
</evidence>
<evidence type="ECO:0000313" key="2">
    <source>
        <dbReference type="EMBL" id="DBA00772.1"/>
    </source>
</evidence>
<keyword evidence="3" id="KW-1185">Reference proteome</keyword>
<dbReference type="Pfam" id="PF25597">
    <property type="entry name" value="SH3_retrovirus"/>
    <property type="match status" value="1"/>
</dbReference>
<feature type="domain" description="Retroviral polymerase SH3-like" evidence="1">
    <location>
        <begin position="32"/>
        <end position="73"/>
    </location>
</feature>
<proteinExistence type="predicted"/>
<evidence type="ECO:0000259" key="1">
    <source>
        <dbReference type="Pfam" id="PF25597"/>
    </source>
</evidence>
<dbReference type="Proteomes" id="UP001146120">
    <property type="component" value="Unassembled WGS sequence"/>
</dbReference>
<reference evidence="2" key="1">
    <citation type="submission" date="2022-11" db="EMBL/GenBank/DDBJ databases">
        <authorList>
            <person name="Morgan W.R."/>
            <person name="Tartar A."/>
        </authorList>
    </citation>
    <scope>NUCLEOTIDE SEQUENCE</scope>
    <source>
        <strain evidence="2">ARSEF 373</strain>
    </source>
</reference>
<organism evidence="2 3">
    <name type="scientific">Lagenidium giganteum</name>
    <dbReference type="NCBI Taxonomy" id="4803"/>
    <lineage>
        <taxon>Eukaryota</taxon>
        <taxon>Sar</taxon>
        <taxon>Stramenopiles</taxon>
        <taxon>Oomycota</taxon>
        <taxon>Peronosporomycetes</taxon>
        <taxon>Pythiales</taxon>
        <taxon>Pythiaceae</taxon>
    </lineage>
</organism>
<dbReference type="EMBL" id="DAKRPA010000058">
    <property type="protein sequence ID" value="DBA00772.1"/>
    <property type="molecule type" value="Genomic_DNA"/>
</dbReference>
<name>A0AAV2Z269_9STRA</name>
<dbReference type="InterPro" id="IPR057670">
    <property type="entry name" value="SH3_retrovirus"/>
</dbReference>
<comment type="caution">
    <text evidence="2">The sequence shown here is derived from an EMBL/GenBank/DDBJ whole genome shotgun (WGS) entry which is preliminary data.</text>
</comment>
<accession>A0AAV2Z269</accession>
<sequence>MRFITAEPARTPHPEAVCATCTIRILLVLNKARAKTCILLGYSNSTKCYKLLEVGEGTVIRARGENVKFYEHFTVARQYGQLVLERKFDGSIGGLPSTVPVVRIQTSVESFVDGLPDPSMGGIAIADEVHSSCEQVANSSPSVRAPCSVSPISPAPTMLERFQACASHDGTNA</sequence>
<protein>
    <recommendedName>
        <fullName evidence="1">Retroviral polymerase SH3-like domain-containing protein</fullName>
    </recommendedName>
</protein>